<dbReference type="PATRIC" id="fig|324602.8.peg.3392"/>
<dbReference type="HOGENOM" id="CLU_058475_1_0_0"/>
<dbReference type="Proteomes" id="UP000002008">
    <property type="component" value="Chromosome"/>
</dbReference>
<dbReference type="InParanoid" id="A9WG38"/>
<dbReference type="PANTHER" id="PTHR40265:SF1">
    <property type="entry name" value="GLYOXALASE-LIKE DOMAIN-CONTAINING PROTEIN"/>
    <property type="match status" value="1"/>
</dbReference>
<dbReference type="InterPro" id="IPR029068">
    <property type="entry name" value="Glyas_Bleomycin-R_OHBP_Dase"/>
</dbReference>
<dbReference type="PANTHER" id="PTHR40265">
    <property type="entry name" value="BLL2707 PROTEIN"/>
    <property type="match status" value="1"/>
</dbReference>
<dbReference type="eggNOG" id="COG0346">
    <property type="taxonomic scope" value="Bacteria"/>
</dbReference>
<organism evidence="2 3">
    <name type="scientific">Chloroflexus aurantiacus (strain ATCC 29366 / DSM 635 / J-10-fl)</name>
    <dbReference type="NCBI Taxonomy" id="324602"/>
    <lineage>
        <taxon>Bacteria</taxon>
        <taxon>Bacillati</taxon>
        <taxon>Chloroflexota</taxon>
        <taxon>Chloroflexia</taxon>
        <taxon>Chloroflexales</taxon>
        <taxon>Chloroflexineae</taxon>
        <taxon>Chloroflexaceae</taxon>
        <taxon>Chloroflexus</taxon>
    </lineage>
</organism>
<dbReference type="EnsemblBacteria" id="ABY36192">
    <property type="protein sequence ID" value="ABY36192"/>
    <property type="gene ID" value="Caur_2993"/>
</dbReference>
<dbReference type="Pfam" id="PF13468">
    <property type="entry name" value="Glyoxalase_3"/>
    <property type="match status" value="1"/>
</dbReference>
<feature type="domain" description="VOC" evidence="1">
    <location>
        <begin position="1"/>
        <end position="58"/>
    </location>
</feature>
<reference evidence="3" key="1">
    <citation type="journal article" date="2011" name="BMC Genomics">
        <title>Complete genome sequence of the filamentous anoxygenic phototrophic bacterium Chloroflexus aurantiacus.</title>
        <authorList>
            <person name="Tang K.H."/>
            <person name="Barry K."/>
            <person name="Chertkov O."/>
            <person name="Dalin E."/>
            <person name="Han C.S."/>
            <person name="Hauser L.J."/>
            <person name="Honchak B.M."/>
            <person name="Karbach L.E."/>
            <person name="Land M.L."/>
            <person name="Lapidus A."/>
            <person name="Larimer F.W."/>
            <person name="Mikhailova N."/>
            <person name="Pitluck S."/>
            <person name="Pierson B.K."/>
            <person name="Blankenship R.E."/>
        </authorList>
    </citation>
    <scope>NUCLEOTIDE SEQUENCE [LARGE SCALE GENOMIC DNA]</scope>
    <source>
        <strain evidence="3">ATCC 29366 / DSM 635 / J-10-fl</strain>
    </source>
</reference>
<proteinExistence type="predicted"/>
<evidence type="ECO:0000259" key="1">
    <source>
        <dbReference type="PROSITE" id="PS51819"/>
    </source>
</evidence>
<name>A9WG38_CHLAA</name>
<evidence type="ECO:0000313" key="2">
    <source>
        <dbReference type="EMBL" id="ABY36192.1"/>
    </source>
</evidence>
<dbReference type="RefSeq" id="WP_012258845.1">
    <property type="nucleotide sequence ID" value="NC_010175.1"/>
</dbReference>
<dbReference type="Gene3D" id="3.10.180.10">
    <property type="entry name" value="2,3-Dihydroxybiphenyl 1,2-Dioxygenase, domain 1"/>
    <property type="match status" value="1"/>
</dbReference>
<dbReference type="AlphaFoldDB" id="A9WG38"/>
<sequence>MIHALDHVVILVEQLSSAVAAYTAAGFVVAPGGEHADGATHNALISFPDGTYLELLAFRRPAPEHRWWRHVAAGPGLIDFALLPVNTTIAVAAAADRGLIMNGPVAGGRIRPDGLSLAWETAWPPSPDLPFLCGDVTDRSLRVPDADFWGHTNGARGIAEVIVAVVDPVASAGRYAMLLGITPQAAPAEARIPLGESEIVLRGPDSGDQQVLDRLARRGEGICAITLKGLHFPDLTTTLGATIMAARVE</sequence>
<accession>A9WG38</accession>
<dbReference type="STRING" id="324602.Caur_2993"/>
<dbReference type="PROSITE" id="PS51819">
    <property type="entry name" value="VOC"/>
    <property type="match status" value="1"/>
</dbReference>
<dbReference type="InterPro" id="IPR037523">
    <property type="entry name" value="VOC_core"/>
</dbReference>
<dbReference type="SUPFAM" id="SSF54593">
    <property type="entry name" value="Glyoxalase/Bleomycin resistance protein/Dihydroxybiphenyl dioxygenase"/>
    <property type="match status" value="1"/>
</dbReference>
<dbReference type="KEGG" id="cau:Caur_2993"/>
<dbReference type="InterPro" id="IPR025870">
    <property type="entry name" value="Glyoxalase-like_dom"/>
</dbReference>
<dbReference type="EMBL" id="CP000909">
    <property type="protein sequence ID" value="ABY36192.1"/>
    <property type="molecule type" value="Genomic_DNA"/>
</dbReference>
<keyword evidence="3" id="KW-1185">Reference proteome</keyword>
<evidence type="ECO:0000313" key="3">
    <source>
        <dbReference type="Proteomes" id="UP000002008"/>
    </source>
</evidence>
<protein>
    <recommendedName>
        <fullName evidence="1">VOC domain-containing protein</fullName>
    </recommendedName>
</protein>
<gene>
    <name evidence="2" type="ordered locus">Caur_2993</name>
</gene>